<dbReference type="SUPFAM" id="SSF51735">
    <property type="entry name" value="NAD(P)-binding Rossmann-fold domains"/>
    <property type="match status" value="1"/>
</dbReference>
<dbReference type="AlphaFoldDB" id="A0A6J4L4K3"/>
<gene>
    <name evidence="2" type="ORF">AVDCRST_MAG07-1383</name>
</gene>
<dbReference type="InterPro" id="IPR002347">
    <property type="entry name" value="SDR_fam"/>
</dbReference>
<dbReference type="PRINTS" id="PR00081">
    <property type="entry name" value="GDHRDH"/>
</dbReference>
<evidence type="ECO:0000313" key="2">
    <source>
        <dbReference type="EMBL" id="CAA9322751.1"/>
    </source>
</evidence>
<dbReference type="InterPro" id="IPR036291">
    <property type="entry name" value="NAD(P)-bd_dom_sf"/>
</dbReference>
<proteinExistence type="predicted"/>
<dbReference type="Gene3D" id="3.40.50.720">
    <property type="entry name" value="NAD(P)-binding Rossmann-like Domain"/>
    <property type="match status" value="1"/>
</dbReference>
<dbReference type="EC" id="1.1.1.100" evidence="2"/>
<evidence type="ECO:0000256" key="1">
    <source>
        <dbReference type="SAM" id="MobiDB-lite"/>
    </source>
</evidence>
<name>A0A6J4L4K3_9ACTN</name>
<dbReference type="PANTHER" id="PTHR44147">
    <property type="entry name" value="DEHYDROGENASE/REDUCTASE SDR FAMILY MEMBER 1"/>
    <property type="match status" value="1"/>
</dbReference>
<accession>A0A6J4L4K3</accession>
<feature type="region of interest" description="Disordered" evidence="1">
    <location>
        <begin position="267"/>
        <end position="290"/>
    </location>
</feature>
<dbReference type="PANTHER" id="PTHR44147:SF2">
    <property type="entry name" value="DEHYDROGENASE_REDUCTASE SDR FAMILY MEMBER 1"/>
    <property type="match status" value="1"/>
</dbReference>
<organism evidence="2">
    <name type="scientific">uncultured Frankineae bacterium</name>
    <dbReference type="NCBI Taxonomy" id="437475"/>
    <lineage>
        <taxon>Bacteria</taxon>
        <taxon>Bacillati</taxon>
        <taxon>Actinomycetota</taxon>
        <taxon>Actinomycetes</taxon>
        <taxon>Frankiales</taxon>
        <taxon>environmental samples</taxon>
    </lineage>
</organism>
<dbReference type="GO" id="GO:0004316">
    <property type="term" value="F:3-oxoacyl-[acyl-carrier-protein] reductase (NADPH) activity"/>
    <property type="evidence" value="ECO:0007669"/>
    <property type="project" value="UniProtKB-EC"/>
</dbReference>
<sequence length="290" mass="29714">MSASADLRGRVAVVTGASRGVGRGIARGLGEAGATVYVVGRTTVEGTSAARLPGNVGATAQEVTALGGTGIAVGCDVTDDAALAALVERVRAEQGRLDVLVNSAWGGYERFTDGTPFNPGPFWEQPLGLWDAMHRTGVRSAYAATALAAPLMISGGGGLVVVVSSFAGQVVVPPVPYGVAHAALDRLARDAAEDLRPHGVAAVSLYPGLVLTESVVANLEHFATETNRETPLFVGRTVAALAADPDVLRLSGRWLVVAEAAAAYGVTDEHDHRPASNRPSILGSPVPPEL</sequence>
<keyword evidence="2" id="KW-0560">Oxidoreductase</keyword>
<protein>
    <submittedName>
        <fullName evidence="2">3-oxoacyl-[acyl-carrier protein] reductase</fullName>
        <ecNumber evidence="2">1.1.1.100</ecNumber>
    </submittedName>
</protein>
<dbReference type="Pfam" id="PF00106">
    <property type="entry name" value="adh_short"/>
    <property type="match status" value="1"/>
</dbReference>
<reference evidence="2" key="1">
    <citation type="submission" date="2020-02" db="EMBL/GenBank/DDBJ databases">
        <authorList>
            <person name="Meier V. D."/>
        </authorList>
    </citation>
    <scope>NUCLEOTIDE SEQUENCE</scope>
    <source>
        <strain evidence="2">AVDCRST_MAG07</strain>
    </source>
</reference>
<dbReference type="EMBL" id="CADCUB010000066">
    <property type="protein sequence ID" value="CAA9322751.1"/>
    <property type="molecule type" value="Genomic_DNA"/>
</dbReference>